<dbReference type="GO" id="GO:0016705">
    <property type="term" value="F:oxidoreductase activity, acting on paired donors, with incorporation or reduction of molecular oxygen"/>
    <property type="evidence" value="ECO:0007669"/>
    <property type="project" value="InterPro"/>
</dbReference>
<gene>
    <name evidence="9" type="ORF">CkaCkLH20_07167</name>
</gene>
<feature type="transmembrane region" description="Helical" evidence="8">
    <location>
        <begin position="969"/>
        <end position="989"/>
    </location>
</feature>
<dbReference type="Pfam" id="PF07690">
    <property type="entry name" value="MFS_1"/>
    <property type="match status" value="1"/>
</dbReference>
<dbReference type="PANTHER" id="PTHR46300:SF8">
    <property type="entry name" value="CYTOCHROME P450 2E1"/>
    <property type="match status" value="1"/>
</dbReference>
<name>A0A9P6I3Z6_9PEZI</name>
<feature type="transmembrane region" description="Helical" evidence="8">
    <location>
        <begin position="903"/>
        <end position="922"/>
    </location>
</feature>
<protein>
    <submittedName>
        <fullName evidence="9">Cytochrome P450</fullName>
    </submittedName>
</protein>
<dbReference type="PRINTS" id="PR00463">
    <property type="entry name" value="EP450I"/>
</dbReference>
<dbReference type="GO" id="GO:0016020">
    <property type="term" value="C:membrane"/>
    <property type="evidence" value="ECO:0007669"/>
    <property type="project" value="UniProtKB-SubCell"/>
</dbReference>
<feature type="transmembrane region" description="Helical" evidence="8">
    <location>
        <begin position="876"/>
        <end position="896"/>
    </location>
</feature>
<evidence type="ECO:0000256" key="6">
    <source>
        <dbReference type="PIRSR" id="PIRSR602401-1"/>
    </source>
</evidence>
<dbReference type="GO" id="GO:0022857">
    <property type="term" value="F:transmembrane transporter activity"/>
    <property type="evidence" value="ECO:0007669"/>
    <property type="project" value="InterPro"/>
</dbReference>
<dbReference type="SUPFAM" id="SSF48264">
    <property type="entry name" value="Cytochrome P450"/>
    <property type="match status" value="1"/>
</dbReference>
<dbReference type="EMBL" id="JAATWM020000022">
    <property type="protein sequence ID" value="KAF9875347.1"/>
    <property type="molecule type" value="Genomic_DNA"/>
</dbReference>
<dbReference type="InterPro" id="IPR001128">
    <property type="entry name" value="Cyt_P450"/>
</dbReference>
<feature type="compositionally biased region" description="Basic and acidic residues" evidence="7">
    <location>
        <begin position="557"/>
        <end position="573"/>
    </location>
</feature>
<dbReference type="RefSeq" id="XP_038744808.1">
    <property type="nucleotide sequence ID" value="XM_038889884.1"/>
</dbReference>
<dbReference type="OrthoDB" id="1103324at2759"/>
<keyword evidence="10" id="KW-1185">Reference proteome</keyword>
<dbReference type="CDD" id="cd11065">
    <property type="entry name" value="CYP64-like"/>
    <property type="match status" value="1"/>
</dbReference>
<evidence type="ECO:0000256" key="7">
    <source>
        <dbReference type="SAM" id="MobiDB-lite"/>
    </source>
</evidence>
<keyword evidence="5 6" id="KW-0408">Iron</keyword>
<dbReference type="Proteomes" id="UP000781932">
    <property type="component" value="Unassembled WGS sequence"/>
</dbReference>
<feature type="transmembrane region" description="Helical" evidence="8">
    <location>
        <begin position="764"/>
        <end position="784"/>
    </location>
</feature>
<evidence type="ECO:0000256" key="5">
    <source>
        <dbReference type="ARBA" id="ARBA00023004"/>
    </source>
</evidence>
<reference evidence="9" key="2">
    <citation type="submission" date="2020-11" db="EMBL/GenBank/DDBJ databases">
        <title>Whole genome sequencing of Colletotrichum sp.</title>
        <authorList>
            <person name="Li H."/>
        </authorList>
    </citation>
    <scope>NUCLEOTIDE SEQUENCE</scope>
    <source>
        <strain evidence="9">CkLH20</strain>
    </source>
</reference>
<proteinExistence type="inferred from homology"/>
<evidence type="ECO:0000313" key="10">
    <source>
        <dbReference type="Proteomes" id="UP000781932"/>
    </source>
</evidence>
<keyword evidence="4" id="KW-0560">Oxidoreductase</keyword>
<dbReference type="InterPro" id="IPR036396">
    <property type="entry name" value="Cyt_P450_sf"/>
</dbReference>
<dbReference type="InterPro" id="IPR011701">
    <property type="entry name" value="MFS"/>
</dbReference>
<comment type="caution">
    <text evidence="9">The sequence shown here is derived from an EMBL/GenBank/DDBJ whole genome shotgun (WGS) entry which is preliminary data.</text>
</comment>
<dbReference type="InterPro" id="IPR036259">
    <property type="entry name" value="MFS_trans_sf"/>
</dbReference>
<feature type="transmembrane region" description="Helical" evidence="8">
    <location>
        <begin position="837"/>
        <end position="856"/>
    </location>
</feature>
<dbReference type="GeneID" id="62162958"/>
<comment type="cofactor">
    <cofactor evidence="6">
        <name>heme</name>
        <dbReference type="ChEBI" id="CHEBI:30413"/>
    </cofactor>
</comment>
<evidence type="ECO:0000256" key="8">
    <source>
        <dbReference type="SAM" id="Phobius"/>
    </source>
</evidence>
<evidence type="ECO:0000256" key="2">
    <source>
        <dbReference type="ARBA" id="ARBA00010617"/>
    </source>
</evidence>
<feature type="transmembrane region" description="Helical" evidence="8">
    <location>
        <begin position="680"/>
        <end position="700"/>
    </location>
</feature>
<accession>A0A9P6I3Z6</accession>
<evidence type="ECO:0000256" key="3">
    <source>
        <dbReference type="ARBA" id="ARBA00022723"/>
    </source>
</evidence>
<dbReference type="AlphaFoldDB" id="A0A9P6I3Z6"/>
<dbReference type="Gene3D" id="1.10.630.10">
    <property type="entry name" value="Cytochrome P450"/>
    <property type="match status" value="1"/>
</dbReference>
<keyword evidence="8" id="KW-0812">Transmembrane</keyword>
<keyword evidence="8" id="KW-0472">Membrane</keyword>
<dbReference type="InterPro" id="IPR002401">
    <property type="entry name" value="Cyt_P450_E_grp-I"/>
</dbReference>
<evidence type="ECO:0000256" key="1">
    <source>
        <dbReference type="ARBA" id="ARBA00004141"/>
    </source>
</evidence>
<feature type="transmembrane region" description="Helical" evidence="8">
    <location>
        <begin position="707"/>
        <end position="726"/>
    </location>
</feature>
<dbReference type="CDD" id="cd17352">
    <property type="entry name" value="MFS_MCT_SLC16"/>
    <property type="match status" value="1"/>
</dbReference>
<evidence type="ECO:0000313" key="9">
    <source>
        <dbReference type="EMBL" id="KAF9875347.1"/>
    </source>
</evidence>
<comment type="similarity">
    <text evidence="2">Belongs to the cytochrome P450 family.</text>
</comment>
<feature type="transmembrane region" description="Helical" evidence="8">
    <location>
        <begin position="995"/>
        <end position="1020"/>
    </location>
</feature>
<organism evidence="9 10">
    <name type="scientific">Colletotrichum karsti</name>
    <dbReference type="NCBI Taxonomy" id="1095194"/>
    <lineage>
        <taxon>Eukaryota</taxon>
        <taxon>Fungi</taxon>
        <taxon>Dikarya</taxon>
        <taxon>Ascomycota</taxon>
        <taxon>Pezizomycotina</taxon>
        <taxon>Sordariomycetes</taxon>
        <taxon>Hypocreomycetidae</taxon>
        <taxon>Glomerellales</taxon>
        <taxon>Glomerellaceae</taxon>
        <taxon>Colletotrichum</taxon>
        <taxon>Colletotrichum boninense species complex</taxon>
    </lineage>
</organism>
<dbReference type="GO" id="GO:0020037">
    <property type="term" value="F:heme binding"/>
    <property type="evidence" value="ECO:0007669"/>
    <property type="project" value="InterPro"/>
</dbReference>
<feature type="transmembrane region" description="Helical" evidence="8">
    <location>
        <begin position="732"/>
        <end position="752"/>
    </location>
</feature>
<sequence>MAIGVVLLAFIVFCAWRLYTAIQLKKKLPEGAKPLPGPPGLPYIGRVHDVPAEATWLKFYEWAKVYGPIYQQEIFGSIHVWISSEQIAHDLLGRRNVIYSDRPMIPNLPDNRTSGDYLALLGRTDTWKRQRRLCHHLMNQSDKAELHAYPTRERDRFLYLLSQKPSEYREYIEQFTSRTVSRLSWGTAHPSRVLRKTTFGLLETISPAGALPNIMSFLMHVPAVLSPWKKKEAARHQLESKQFKSNVDFVVDQVEKGTAAPSFISTFINQGLGDEKEKGKWGDLKEASNVVGLMAIAGALTIGSPIQSFLLAMCHYPEWQARLQREVDEVCEGRCPQWSDREKLPMLRAVVKEVIRWRPPVPTGIPHAVEKDDVYNGYFIPAGATIHALEWGITRDESMYPDPETFNPDRWLQPSYPTYKEPLTRFPNLDGFSQFGFGRRTCQGVPIVDQDLFLTMGGMAWALNIQKKRNADGSEVPVHWNDYTPLLIAKPAFFEFDAVVRTPEKADLMKAMFDAAKEEEEHEEKMMKMGMPDIAAAPTEKKKAARSSVIFNLRQRKDEGEREKQYREHERDIPGCPGRWATESDVESSNEKGYVDDDSSIEQVHLPSAPPFEPASLTLEESPTHDDVDYPEGGVQAWLVVVGAWCAMIPPMGMINTLAALQGWLSEHELAGMPESKTGWIFSCYAFFITACGAQVGPIFDAYDIKVLLVPGSLGMIASLVFLSLSKDFYQFLLSFGFCGGISASLLFNPALSAIGHWFCKRRALATGIACTAGGLGGIAFPLIIQFAAPRYGFPWAIRIIAFVSTAALIVANLTLRKRLPPVQEAKILIDFGLLRDVKFAITVCAVFFVEFAVFIPYSYISSYALHDGLGMQKSFLMNVLLNAGAVLGRVFPGYVADRVGAFNTMCVTSSFCAVLIFGLWLTAGGVEARVMAFATLFGFWSGAAISLSPVCISRVCRIEDYGKSNGMAYFIASFGALVGIPIAGALLATEHDPYQRLIVFAGVAYGVASVVFCLARGVAGGWTMTRF</sequence>
<keyword evidence="3 6" id="KW-0479">Metal-binding</keyword>
<dbReference type="GO" id="GO:0005506">
    <property type="term" value="F:iron ion binding"/>
    <property type="evidence" value="ECO:0007669"/>
    <property type="project" value="InterPro"/>
</dbReference>
<dbReference type="Gene3D" id="1.20.1250.20">
    <property type="entry name" value="MFS general substrate transporter like domains"/>
    <property type="match status" value="1"/>
</dbReference>
<comment type="subcellular location">
    <subcellularLocation>
        <location evidence="1">Membrane</location>
        <topology evidence="1">Multi-pass membrane protein</topology>
    </subcellularLocation>
</comment>
<feature type="region of interest" description="Disordered" evidence="7">
    <location>
        <begin position="557"/>
        <end position="594"/>
    </location>
</feature>
<dbReference type="SUPFAM" id="SSF103473">
    <property type="entry name" value="MFS general substrate transporter"/>
    <property type="match status" value="1"/>
</dbReference>
<reference evidence="9" key="1">
    <citation type="submission" date="2020-03" db="EMBL/GenBank/DDBJ databases">
        <authorList>
            <person name="He L."/>
        </authorList>
    </citation>
    <scope>NUCLEOTIDE SEQUENCE</scope>
    <source>
        <strain evidence="9">CkLH20</strain>
    </source>
</reference>
<dbReference type="PANTHER" id="PTHR46300">
    <property type="entry name" value="P450, PUTATIVE (EUROFUNG)-RELATED-RELATED"/>
    <property type="match status" value="1"/>
</dbReference>
<dbReference type="Pfam" id="PF00067">
    <property type="entry name" value="p450"/>
    <property type="match status" value="1"/>
</dbReference>
<feature type="binding site" description="axial binding residue" evidence="6">
    <location>
        <position position="442"/>
    </location>
    <ligand>
        <name>heme</name>
        <dbReference type="ChEBI" id="CHEBI:30413"/>
    </ligand>
    <ligandPart>
        <name>Fe</name>
        <dbReference type="ChEBI" id="CHEBI:18248"/>
    </ligandPart>
</feature>
<keyword evidence="6" id="KW-0349">Heme</keyword>
<evidence type="ECO:0000256" key="4">
    <source>
        <dbReference type="ARBA" id="ARBA00023002"/>
    </source>
</evidence>
<feature type="transmembrane region" description="Helical" evidence="8">
    <location>
        <begin position="796"/>
        <end position="816"/>
    </location>
</feature>
<feature type="transmembrane region" description="Helical" evidence="8">
    <location>
        <begin position="934"/>
        <end position="957"/>
    </location>
</feature>
<keyword evidence="8" id="KW-1133">Transmembrane helix</keyword>
<dbReference type="GO" id="GO:0004497">
    <property type="term" value="F:monooxygenase activity"/>
    <property type="evidence" value="ECO:0007669"/>
    <property type="project" value="InterPro"/>
</dbReference>
<dbReference type="InterPro" id="IPR050364">
    <property type="entry name" value="Cytochrome_P450_fung"/>
</dbReference>